<organism evidence="5 6">
    <name type="scientific">Stagnimonas aquatica</name>
    <dbReference type="NCBI Taxonomy" id="2689987"/>
    <lineage>
        <taxon>Bacteria</taxon>
        <taxon>Pseudomonadati</taxon>
        <taxon>Pseudomonadota</taxon>
        <taxon>Gammaproteobacteria</taxon>
        <taxon>Nevskiales</taxon>
        <taxon>Nevskiaceae</taxon>
        <taxon>Stagnimonas</taxon>
    </lineage>
</organism>
<feature type="domain" description="PilY1 beta-propeller" evidence="4">
    <location>
        <begin position="595"/>
        <end position="963"/>
    </location>
</feature>
<keyword evidence="2" id="KW-0106">Calcium</keyword>
<dbReference type="InParanoid" id="A0A3N0VA27"/>
<evidence type="ECO:0000313" key="5">
    <source>
        <dbReference type="EMBL" id="ROH89461.1"/>
    </source>
</evidence>
<dbReference type="GO" id="GO:0046872">
    <property type="term" value="F:metal ion binding"/>
    <property type="evidence" value="ECO:0007669"/>
    <property type="project" value="UniProtKB-KW"/>
</dbReference>
<evidence type="ECO:0000256" key="3">
    <source>
        <dbReference type="SAM" id="MobiDB-lite"/>
    </source>
</evidence>
<name>A0A3N0VA27_9GAMM</name>
<evidence type="ECO:0000313" key="6">
    <source>
        <dbReference type="Proteomes" id="UP000282106"/>
    </source>
</evidence>
<dbReference type="AlphaFoldDB" id="A0A3N0VA27"/>
<sequence>MPTSSGSGRTCSFTTYAGTAATYAHAGKDAIYAVSVRVQVCDGTLDTRSLCTKYGSYHKPEGLLQKNAKKIRYGLFSYLTETGQQRQGGVMRARQKLIGPVVSGEKPYPDKAARIAGIDNPEWDSATGVFIDNPDDGDATATNTNIGNCGSSAPDSSQCVVKYSGVINYLNRFGQILTGQSTLKSFDNLTEMYYTALRYLRGLANISSFSDLTKLASSDLSGSGALAKYQNADGLPVINDWYKTGANASVTAWTASTPARSTGTDGDPMLYQCQTSVVLGIGDTHTNNEDDTADLTKDSTTTNTQAADGGTWRGYTEFNSGGNGRGNLAGLAYWAHLNDLRTDVPNTEVANKTQGSRRGQIISTFWVDVVEQNDLYATTTNQFYNATKYGGYNIPVDDWNANGNATRHDAAWFNSNQATWTSATQTVKVETGLGGSGDYYQPNNMYLANNGQKMIDGLNAAFSKIVEDLAGSGASLAANSTKLDTGTTTYQAVYYTGDWRGDVKAFPVSGTGTISTTAVWEASKRLPAASARNIVTCTGSGTCSSSVSFKTTTTFDTKNYLCANSAACGSGEADSLINYLRGTSVSTLRLRSTALGDIVNSQPVFSGSPNPNLYNGRNFASAYRTFANHSDVKTRKKMIYVAANDGMVHAFSAEATSFTATIDSVSTNVLPGQEVFAYLPRAVIKSGLRKISAADYGDTTNPHQFWNDGELVVADVECATACPNAVGGWATVLVGTTGRGPSKAVYALDVTDPTDIQLLWERSSADGVTGSDYIGQVVGKPVIARVSSAGGWAVLMGNGYNSTQNAPALLQFNITDGTLSVYTTGGSADDGLAPPAVWIKDANVSSNVSSEAYAGDLNGNVWGFTLTASGGGAGTKLFIAKDRDGSGFKLQPITSGMLVAKNPEDNQVWVFFGTGSFLSSFKATDGLQTWYGLIVQGADKVSCTGSSSCSARSALRQRSIVAESAASNTSLAARAISASTASDMVGKKGWFIDLKLSGGSEKGERMITSNQFYGYLLVGTTRLPTTGDPCNPSGSGWVMAIYPFTGAPPSTAFFDVNSSGIFTDDRVIAADGTSYVAAGVGFGAIPNNPIFVGHTMMMSFDNATTGSLNVRPTGAGVAARLSWRELVGQ</sequence>
<keyword evidence="1" id="KW-0479">Metal-binding</keyword>
<gene>
    <name evidence="5" type="ORF">ED208_09985</name>
</gene>
<dbReference type="Proteomes" id="UP000282106">
    <property type="component" value="Unassembled WGS sequence"/>
</dbReference>
<protein>
    <submittedName>
        <fullName evidence="5">Pilus assembly protein</fullName>
    </submittedName>
</protein>
<dbReference type="EMBL" id="RJVO01000004">
    <property type="protein sequence ID" value="ROH89461.1"/>
    <property type="molecule type" value="Genomic_DNA"/>
</dbReference>
<accession>A0A3N0VA27</accession>
<comment type="caution">
    <text evidence="5">The sequence shown here is derived from an EMBL/GenBank/DDBJ whole genome shotgun (WGS) entry which is preliminary data.</text>
</comment>
<evidence type="ECO:0000256" key="2">
    <source>
        <dbReference type="ARBA" id="ARBA00022837"/>
    </source>
</evidence>
<evidence type="ECO:0000256" key="1">
    <source>
        <dbReference type="ARBA" id="ARBA00022723"/>
    </source>
</evidence>
<evidence type="ECO:0000259" key="4">
    <source>
        <dbReference type="Pfam" id="PF05567"/>
    </source>
</evidence>
<reference evidence="5 6" key="1">
    <citation type="submission" date="2018-10" db="EMBL/GenBank/DDBJ databases">
        <authorList>
            <person name="Chen W.-M."/>
        </authorList>
    </citation>
    <scope>NUCLEOTIDE SEQUENCE [LARGE SCALE GENOMIC DNA]</scope>
    <source>
        <strain evidence="5 6">THS-13</strain>
    </source>
</reference>
<dbReference type="Pfam" id="PF05567">
    <property type="entry name" value="T4P_PilY1"/>
    <property type="match status" value="1"/>
</dbReference>
<keyword evidence="6" id="KW-1185">Reference proteome</keyword>
<feature type="region of interest" description="Disordered" evidence="3">
    <location>
        <begin position="284"/>
        <end position="313"/>
    </location>
</feature>
<dbReference type="InterPro" id="IPR008707">
    <property type="entry name" value="B-propeller_PilY1"/>
</dbReference>
<proteinExistence type="predicted"/>